<dbReference type="EMBL" id="BMLF01000001">
    <property type="protein sequence ID" value="GGL91292.1"/>
    <property type="molecule type" value="Genomic_DNA"/>
</dbReference>
<evidence type="ECO:0000259" key="5">
    <source>
        <dbReference type="Pfam" id="PF25963"/>
    </source>
</evidence>
<dbReference type="Pfam" id="PF25917">
    <property type="entry name" value="BSH_RND"/>
    <property type="match status" value="1"/>
</dbReference>
<comment type="subcellular location">
    <subcellularLocation>
        <location evidence="1">Cell envelope</location>
    </subcellularLocation>
</comment>
<dbReference type="PANTHER" id="PTHR30386">
    <property type="entry name" value="MEMBRANE FUSION SUBUNIT OF EMRAB-TOLC MULTIDRUG EFFLUX PUMP"/>
    <property type="match status" value="1"/>
</dbReference>
<dbReference type="Pfam" id="PF25963">
    <property type="entry name" value="Beta-barrel_AAEA"/>
    <property type="match status" value="1"/>
</dbReference>
<feature type="region of interest" description="Disordered" evidence="2">
    <location>
        <begin position="1"/>
        <end position="30"/>
    </location>
</feature>
<dbReference type="Gene3D" id="2.40.30.170">
    <property type="match status" value="1"/>
</dbReference>
<evidence type="ECO:0000313" key="6">
    <source>
        <dbReference type="EMBL" id="GGL91292.1"/>
    </source>
</evidence>
<dbReference type="SUPFAM" id="SSF111369">
    <property type="entry name" value="HlyD-like secretion proteins"/>
    <property type="match status" value="1"/>
</dbReference>
<dbReference type="RefSeq" id="WP_028286056.1">
    <property type="nucleotide sequence ID" value="NZ_BMLF01000001.1"/>
</dbReference>
<protein>
    <submittedName>
        <fullName evidence="6">Membrane protein</fullName>
    </submittedName>
</protein>
<dbReference type="GO" id="GO:0030313">
    <property type="term" value="C:cell envelope"/>
    <property type="evidence" value="ECO:0007669"/>
    <property type="project" value="UniProtKB-SubCell"/>
</dbReference>
<dbReference type="Proteomes" id="UP000649829">
    <property type="component" value="Unassembled WGS sequence"/>
</dbReference>
<sequence length="366" mass="38247">MNARTENMDDAQPVAPAAASPAAPAPKARKGRRRALMISVPLALALAGGGAWLLGGRYVETDNAYIHQPMISVSPDISGRVTEVLVHENQRVEAGTPLFRIDPADYRIALDTAEAQLAAARLAVAQQRAAYATAAAQLDAARGIEDVKQRELERQRELTARGIGSQAALDEATVATRSATNSVAVAQAQLDAAAAALGGDPEAETDTLPAVRAALSARAAAARNLDHTEIRAAAAGTVSQIESLNVGQFVPAGTGIATLVDADDTWIEANFKETQLGGLQAGQPVSIEVDAYPGMELEGEVESFGSATGSQFSLIPAQNATGNWVKVVQRVPVRIRLDSAAERPLRDGMSVTVSADTGASRLDQFR</sequence>
<evidence type="ECO:0000313" key="7">
    <source>
        <dbReference type="Proteomes" id="UP000649829"/>
    </source>
</evidence>
<name>A0A917SQA6_9RHOB</name>
<dbReference type="AlphaFoldDB" id="A0A917SQA6"/>
<dbReference type="PANTHER" id="PTHR30386:SF19">
    <property type="entry name" value="MULTIDRUG EXPORT PROTEIN EMRA-RELATED"/>
    <property type="match status" value="1"/>
</dbReference>
<keyword evidence="3" id="KW-1133">Transmembrane helix</keyword>
<evidence type="ECO:0000259" key="4">
    <source>
        <dbReference type="Pfam" id="PF25917"/>
    </source>
</evidence>
<feature type="domain" description="Multidrug resistance protein MdtA-like barrel-sandwich hybrid" evidence="4">
    <location>
        <begin position="71"/>
        <end position="260"/>
    </location>
</feature>
<dbReference type="InterPro" id="IPR058634">
    <property type="entry name" value="AaeA-lik-b-barrel"/>
</dbReference>
<keyword evidence="3" id="KW-0812">Transmembrane</keyword>
<proteinExistence type="predicted"/>
<accession>A0A917SQA6</accession>
<dbReference type="Gene3D" id="2.40.50.100">
    <property type="match status" value="1"/>
</dbReference>
<evidence type="ECO:0000256" key="2">
    <source>
        <dbReference type="SAM" id="MobiDB-lite"/>
    </source>
</evidence>
<evidence type="ECO:0000256" key="3">
    <source>
        <dbReference type="SAM" id="Phobius"/>
    </source>
</evidence>
<comment type="caution">
    <text evidence="6">The sequence shown here is derived from an EMBL/GenBank/DDBJ whole genome shotgun (WGS) entry which is preliminary data.</text>
</comment>
<reference evidence="6" key="1">
    <citation type="journal article" date="2014" name="Int. J. Syst. Evol. Microbiol.">
        <title>Complete genome sequence of Corynebacterium casei LMG S-19264T (=DSM 44701T), isolated from a smear-ripened cheese.</title>
        <authorList>
            <consortium name="US DOE Joint Genome Institute (JGI-PGF)"/>
            <person name="Walter F."/>
            <person name="Albersmeier A."/>
            <person name="Kalinowski J."/>
            <person name="Ruckert C."/>
        </authorList>
    </citation>
    <scope>NUCLEOTIDE SEQUENCE</scope>
    <source>
        <strain evidence="6">CGMCC 1.6293</strain>
    </source>
</reference>
<feature type="transmembrane region" description="Helical" evidence="3">
    <location>
        <begin position="35"/>
        <end position="54"/>
    </location>
</feature>
<feature type="compositionally biased region" description="Low complexity" evidence="2">
    <location>
        <begin position="15"/>
        <end position="26"/>
    </location>
</feature>
<reference evidence="6" key="2">
    <citation type="submission" date="2020-09" db="EMBL/GenBank/DDBJ databases">
        <authorList>
            <person name="Sun Q."/>
            <person name="Zhou Y."/>
        </authorList>
    </citation>
    <scope>NUCLEOTIDE SEQUENCE</scope>
    <source>
        <strain evidence="6">CGMCC 1.6293</strain>
    </source>
</reference>
<dbReference type="InterPro" id="IPR050739">
    <property type="entry name" value="MFP"/>
</dbReference>
<feature type="domain" description="p-hydroxybenzoic acid efflux pump subunit AaeA-like beta-barrel" evidence="5">
    <location>
        <begin position="266"/>
        <end position="354"/>
    </location>
</feature>
<gene>
    <name evidence="6" type="ORF">GCM10011534_11810</name>
</gene>
<dbReference type="GO" id="GO:0055085">
    <property type="term" value="P:transmembrane transport"/>
    <property type="evidence" value="ECO:0007669"/>
    <property type="project" value="InterPro"/>
</dbReference>
<organism evidence="6 7">
    <name type="scientific">Pseudooceanicola nanhaiensis</name>
    <dbReference type="NCBI Taxonomy" id="375761"/>
    <lineage>
        <taxon>Bacteria</taxon>
        <taxon>Pseudomonadati</taxon>
        <taxon>Pseudomonadota</taxon>
        <taxon>Alphaproteobacteria</taxon>
        <taxon>Rhodobacterales</taxon>
        <taxon>Paracoccaceae</taxon>
        <taxon>Pseudooceanicola</taxon>
    </lineage>
</organism>
<dbReference type="InterPro" id="IPR058625">
    <property type="entry name" value="MdtA-like_BSH"/>
</dbReference>
<evidence type="ECO:0000256" key="1">
    <source>
        <dbReference type="ARBA" id="ARBA00004196"/>
    </source>
</evidence>
<keyword evidence="3" id="KW-0472">Membrane</keyword>
<keyword evidence="7" id="KW-1185">Reference proteome</keyword>
<dbReference type="Gene3D" id="1.10.287.470">
    <property type="entry name" value="Helix hairpin bin"/>
    <property type="match status" value="1"/>
</dbReference>